<dbReference type="AlphaFoldDB" id="A0AAW0EKH6"/>
<reference evidence="2 3" key="1">
    <citation type="journal article" date="2021" name="MBio">
        <title>A New Model Trypanosomatid, Novymonas esmeraldas: Genomic Perception of Its 'Candidatus Pandoraea novymonadis' Endosymbiont.</title>
        <authorList>
            <person name="Zakharova A."/>
            <person name="Saura A."/>
            <person name="Butenko A."/>
            <person name="Podesvova L."/>
            <person name="Warmusova S."/>
            <person name="Kostygov A.Y."/>
            <person name="Nenarokova A."/>
            <person name="Lukes J."/>
            <person name="Opperdoes F.R."/>
            <person name="Yurchenko V."/>
        </authorList>
    </citation>
    <scope>NUCLEOTIDE SEQUENCE [LARGE SCALE GENOMIC DNA]</scope>
    <source>
        <strain evidence="2 3">E262AT.01</strain>
    </source>
</reference>
<proteinExistence type="predicted"/>
<accession>A0AAW0EKH6</accession>
<evidence type="ECO:0000313" key="3">
    <source>
        <dbReference type="Proteomes" id="UP001430356"/>
    </source>
</evidence>
<gene>
    <name evidence="2" type="ORF">NESM_000374500</name>
</gene>
<evidence type="ECO:0000313" key="2">
    <source>
        <dbReference type="EMBL" id="KAK7194567.1"/>
    </source>
</evidence>
<feature type="region of interest" description="Disordered" evidence="1">
    <location>
        <begin position="470"/>
        <end position="494"/>
    </location>
</feature>
<protein>
    <submittedName>
        <fullName evidence="2">Uncharacterized protein</fullName>
    </submittedName>
</protein>
<evidence type="ECO:0000256" key="1">
    <source>
        <dbReference type="SAM" id="MobiDB-lite"/>
    </source>
</evidence>
<organism evidence="2 3">
    <name type="scientific">Novymonas esmeraldas</name>
    <dbReference type="NCBI Taxonomy" id="1808958"/>
    <lineage>
        <taxon>Eukaryota</taxon>
        <taxon>Discoba</taxon>
        <taxon>Euglenozoa</taxon>
        <taxon>Kinetoplastea</taxon>
        <taxon>Metakinetoplastina</taxon>
        <taxon>Trypanosomatida</taxon>
        <taxon>Trypanosomatidae</taxon>
        <taxon>Novymonas</taxon>
    </lineage>
</organism>
<sequence>MSQTSLDALERADVFFGLDEGAVEDAAPVTEAQYTALLHMMSARLGLTHAEMESIFPHDTSTSQPLPSLCAHLAREGAAPYHAAAPAAHTIPAVRCCDAREMRQPDPLPGPGRGPHVHCLRCFHRSIEAAPPPGPGAPPPLVADYRDSDSLRAHVAEQRARYSACLHLLDSVDSGDDALAEEDVAACEAAAEEAGRHVCIMASLGTAASAVVVFYCTECRAFAPLVRFHDVGAAAAAADTGTWIATDGVSTVLSRLLLGCHVLHMLDAEIFERSRRSGAARRRMVGDGTRHLLFLFKPLLFSMETEASLIDRFEAGAECTYAAVVLPNASVSGDPPQLLLRDSDAHDTPRESSRRLSPVVIGFAMEWATAALAQEKVDMVLEHTRRAAAAAVAGDEAGEPSSSPPRVPPPVFEVTTRLVYIIDTEEWAVAHVLYHQRLPPDAELPLAYDDVADDGIRVQEVYEVDVPMPAWADAGTPSATTHSSDNDEDVGDGGDMVEDGCPYSMESRTINFFLRMTALAKAMRELAVWRLTVDENKDLPRLP</sequence>
<dbReference type="EMBL" id="JAECZO010000038">
    <property type="protein sequence ID" value="KAK7194567.1"/>
    <property type="molecule type" value="Genomic_DNA"/>
</dbReference>
<dbReference type="Proteomes" id="UP001430356">
    <property type="component" value="Unassembled WGS sequence"/>
</dbReference>
<keyword evidence="3" id="KW-1185">Reference proteome</keyword>
<name>A0AAW0EKH6_9TRYP</name>
<comment type="caution">
    <text evidence="2">The sequence shown here is derived from an EMBL/GenBank/DDBJ whole genome shotgun (WGS) entry which is preliminary data.</text>
</comment>